<dbReference type="InterPro" id="IPR003018">
    <property type="entry name" value="GAF"/>
</dbReference>
<dbReference type="PROSITE" id="PS50109">
    <property type="entry name" value="HIS_KIN"/>
    <property type="match status" value="1"/>
</dbReference>
<dbReference type="InterPro" id="IPR003661">
    <property type="entry name" value="HisK_dim/P_dom"/>
</dbReference>
<evidence type="ECO:0000256" key="3">
    <source>
        <dbReference type="ARBA" id="ARBA00004236"/>
    </source>
</evidence>
<dbReference type="SMART" id="SM00086">
    <property type="entry name" value="PAC"/>
    <property type="match status" value="1"/>
</dbReference>
<evidence type="ECO:0000256" key="9">
    <source>
        <dbReference type="ARBA" id="ARBA00022741"/>
    </source>
</evidence>
<keyword evidence="7" id="KW-0808">Transferase</keyword>
<dbReference type="EMBL" id="CP012332">
    <property type="protein sequence ID" value="AKU92910.1"/>
    <property type="molecule type" value="Genomic_DNA"/>
</dbReference>
<sequence>MEPTDTSAEHTEGRETAERKSRLRASDILSAVRFAAESFLTSASLAERIDEVLERLGEAADVSRVYVFENELTRDGELATSQLFEWVAEGITPQLENPVMQHMDYEEMGLQPWADTLSRGKVYETHLENFTDAEVEFAEPQGIQSFLFVPLLVEGSWWGFIGFDECFTPRRWTDEERDALQAAGSILSAAIQGWRGREEREQLLREQRALTQSAWQRAAEWEAVLASIVDGVWVIDPGEQVTFANEGARRLFELERADDLLRPCSEYDAFAEMLDMSDEPIAVEDLPPCRSLKGEPVTNQAMKIVLRNTGTQKYVRISSAPIHSANGEILGAVAVMTDITESVAFDRMKDQFIRVAAHELKTPVAIMKGYAQLALRGAEGSPPAQLSRLEAIDRGSDRIARIVQDLLGISQLQAGGLRLLPKRFDLVKLVTKTVERVARKQPDRTIDLEAEEAPISIFADHERIGYVVRSLLDNALRYSPSGEPVEVSVAPADGSAQVKVRDFGVGIPADKQDRIFQPFYRAHTDTPYDYGGMGVGLYISSEIVRQHGGRMWFDSREGKGSTFQFRIPLGEGDELGAKGADRR</sequence>
<feature type="region of interest" description="Disordered" evidence="15">
    <location>
        <begin position="1"/>
        <end position="21"/>
    </location>
</feature>
<dbReference type="FunFam" id="3.30.565.10:FF:000023">
    <property type="entry name" value="PAS domain-containing sensor histidine kinase"/>
    <property type="match status" value="1"/>
</dbReference>
<evidence type="ECO:0000256" key="2">
    <source>
        <dbReference type="ARBA" id="ARBA00004141"/>
    </source>
</evidence>
<evidence type="ECO:0000313" key="19">
    <source>
        <dbReference type="Proteomes" id="UP000055590"/>
    </source>
</evidence>
<accession>A0A0K1PHB3</accession>
<evidence type="ECO:0000256" key="8">
    <source>
        <dbReference type="ARBA" id="ARBA00022692"/>
    </source>
</evidence>
<evidence type="ECO:0000256" key="12">
    <source>
        <dbReference type="ARBA" id="ARBA00022989"/>
    </source>
</evidence>
<dbReference type="SMART" id="SM00387">
    <property type="entry name" value="HATPase_c"/>
    <property type="match status" value="1"/>
</dbReference>
<dbReference type="SMART" id="SM00388">
    <property type="entry name" value="HisKA"/>
    <property type="match status" value="1"/>
</dbReference>
<dbReference type="GO" id="GO:0005524">
    <property type="term" value="F:ATP binding"/>
    <property type="evidence" value="ECO:0007669"/>
    <property type="project" value="UniProtKB-KW"/>
</dbReference>
<dbReference type="Proteomes" id="UP000055590">
    <property type="component" value="Chromosome"/>
</dbReference>
<dbReference type="GO" id="GO:0000155">
    <property type="term" value="F:phosphorelay sensor kinase activity"/>
    <property type="evidence" value="ECO:0007669"/>
    <property type="project" value="InterPro"/>
</dbReference>
<dbReference type="GO" id="GO:0007234">
    <property type="term" value="P:osmosensory signaling via phosphorelay pathway"/>
    <property type="evidence" value="ECO:0007669"/>
    <property type="project" value="TreeGrafter"/>
</dbReference>
<dbReference type="InterPro" id="IPR035965">
    <property type="entry name" value="PAS-like_dom_sf"/>
</dbReference>
<evidence type="ECO:0000256" key="10">
    <source>
        <dbReference type="ARBA" id="ARBA00022777"/>
    </source>
</evidence>
<dbReference type="RefSeq" id="WP_050727002.1">
    <property type="nucleotide sequence ID" value="NZ_CP012332.1"/>
</dbReference>
<keyword evidence="14" id="KW-0472">Membrane</keyword>
<evidence type="ECO:0000259" key="17">
    <source>
        <dbReference type="PROSITE" id="PS50113"/>
    </source>
</evidence>
<protein>
    <recommendedName>
        <fullName evidence="4">histidine kinase</fullName>
        <ecNumber evidence="4">2.7.13.3</ecNumber>
    </recommendedName>
</protein>
<dbReference type="PANTHER" id="PTHR42878:SF7">
    <property type="entry name" value="SENSOR HISTIDINE KINASE GLRK"/>
    <property type="match status" value="1"/>
</dbReference>
<evidence type="ECO:0000256" key="6">
    <source>
        <dbReference type="ARBA" id="ARBA00022553"/>
    </source>
</evidence>
<evidence type="ECO:0000256" key="15">
    <source>
        <dbReference type="SAM" id="MobiDB-lite"/>
    </source>
</evidence>
<feature type="compositionally biased region" description="Basic and acidic residues" evidence="15">
    <location>
        <begin position="7"/>
        <end position="20"/>
    </location>
</feature>
<dbReference type="Gene3D" id="3.30.450.40">
    <property type="match status" value="1"/>
</dbReference>
<dbReference type="CDD" id="cd00130">
    <property type="entry name" value="PAS"/>
    <property type="match status" value="1"/>
</dbReference>
<keyword evidence="12" id="KW-1133">Transmembrane helix</keyword>
<name>A0A0K1PHB3_9BACT</name>
<dbReference type="NCBIfam" id="TIGR00229">
    <property type="entry name" value="sensory_box"/>
    <property type="match status" value="1"/>
</dbReference>
<dbReference type="PRINTS" id="PR00344">
    <property type="entry name" value="BCTRLSENSOR"/>
</dbReference>
<dbReference type="OrthoDB" id="5416317at2"/>
<dbReference type="PROSITE" id="PS50113">
    <property type="entry name" value="PAC"/>
    <property type="match status" value="1"/>
</dbReference>
<dbReference type="STRING" id="1391653.AKJ08_3297"/>
<proteinExistence type="predicted"/>
<dbReference type="InterPro" id="IPR036890">
    <property type="entry name" value="HATPase_C_sf"/>
</dbReference>
<dbReference type="InterPro" id="IPR000014">
    <property type="entry name" value="PAS"/>
</dbReference>
<evidence type="ECO:0000256" key="7">
    <source>
        <dbReference type="ARBA" id="ARBA00022679"/>
    </source>
</evidence>
<dbReference type="InterPro" id="IPR050351">
    <property type="entry name" value="BphY/WalK/GraS-like"/>
</dbReference>
<dbReference type="Pfam" id="PF01590">
    <property type="entry name" value="GAF"/>
    <property type="match status" value="1"/>
</dbReference>
<evidence type="ECO:0000313" key="18">
    <source>
        <dbReference type="EMBL" id="AKU92910.1"/>
    </source>
</evidence>
<evidence type="ECO:0000256" key="14">
    <source>
        <dbReference type="ARBA" id="ARBA00023136"/>
    </source>
</evidence>
<keyword evidence="8" id="KW-0812">Transmembrane</keyword>
<keyword evidence="9" id="KW-0547">Nucleotide-binding</keyword>
<dbReference type="InterPro" id="IPR000700">
    <property type="entry name" value="PAS-assoc_C"/>
</dbReference>
<dbReference type="EC" id="2.7.13.3" evidence="4"/>
<dbReference type="InterPro" id="IPR001610">
    <property type="entry name" value="PAC"/>
</dbReference>
<dbReference type="SMART" id="SM00065">
    <property type="entry name" value="GAF"/>
    <property type="match status" value="1"/>
</dbReference>
<keyword evidence="6" id="KW-0597">Phosphoprotein</keyword>
<evidence type="ECO:0000256" key="13">
    <source>
        <dbReference type="ARBA" id="ARBA00023012"/>
    </source>
</evidence>
<dbReference type="InterPro" id="IPR005467">
    <property type="entry name" value="His_kinase_dom"/>
</dbReference>
<keyword evidence="13" id="KW-0902">Two-component regulatory system</keyword>
<dbReference type="Pfam" id="PF02518">
    <property type="entry name" value="HATPase_c"/>
    <property type="match status" value="1"/>
</dbReference>
<evidence type="ECO:0000256" key="4">
    <source>
        <dbReference type="ARBA" id="ARBA00012438"/>
    </source>
</evidence>
<dbReference type="Gene3D" id="1.10.287.130">
    <property type="match status" value="1"/>
</dbReference>
<dbReference type="SUPFAM" id="SSF55781">
    <property type="entry name" value="GAF domain-like"/>
    <property type="match status" value="1"/>
</dbReference>
<dbReference type="SUPFAM" id="SSF55785">
    <property type="entry name" value="PYP-like sensor domain (PAS domain)"/>
    <property type="match status" value="1"/>
</dbReference>
<comment type="catalytic activity">
    <reaction evidence="1">
        <text>ATP + protein L-histidine = ADP + protein N-phospho-L-histidine.</text>
        <dbReference type="EC" id="2.7.13.3"/>
    </reaction>
</comment>
<dbReference type="PANTHER" id="PTHR42878">
    <property type="entry name" value="TWO-COMPONENT HISTIDINE KINASE"/>
    <property type="match status" value="1"/>
</dbReference>
<evidence type="ECO:0000256" key="5">
    <source>
        <dbReference type="ARBA" id="ARBA00022475"/>
    </source>
</evidence>
<gene>
    <name evidence="18" type="ORF">AKJ08_3297</name>
</gene>
<reference evidence="18 19" key="1">
    <citation type="submission" date="2015-08" db="EMBL/GenBank/DDBJ databases">
        <authorList>
            <person name="Babu N.S."/>
            <person name="Beckwith C.J."/>
            <person name="Beseler K.G."/>
            <person name="Brison A."/>
            <person name="Carone J.V."/>
            <person name="Caskin T.P."/>
            <person name="Diamond M."/>
            <person name="Durham M.E."/>
            <person name="Foxe J.M."/>
            <person name="Go M."/>
            <person name="Henderson B.A."/>
            <person name="Jones I.B."/>
            <person name="McGettigan J.A."/>
            <person name="Micheletti S.J."/>
            <person name="Nasrallah M.E."/>
            <person name="Ortiz D."/>
            <person name="Piller C.R."/>
            <person name="Privatt S.R."/>
            <person name="Schneider S.L."/>
            <person name="Sharp S."/>
            <person name="Smith T.C."/>
            <person name="Stanton J.D."/>
            <person name="Ullery H.E."/>
            <person name="Wilson R.J."/>
            <person name="Serrano M.G."/>
            <person name="Buck G."/>
            <person name="Lee V."/>
            <person name="Wang Y."/>
            <person name="Carvalho R."/>
            <person name="Voegtly L."/>
            <person name="Shi R."/>
            <person name="Duckworth R."/>
            <person name="Johnson A."/>
            <person name="Loviza R."/>
            <person name="Walstead R."/>
            <person name="Shah Z."/>
            <person name="Kiflezghi M."/>
            <person name="Wade K."/>
            <person name="Ball S.L."/>
            <person name="Bradley K.W."/>
            <person name="Asai D.J."/>
            <person name="Bowman C.A."/>
            <person name="Russell D.A."/>
            <person name="Pope W.H."/>
            <person name="Jacobs-Sera D."/>
            <person name="Hendrix R.W."/>
            <person name="Hatfull G.F."/>
        </authorList>
    </citation>
    <scope>NUCLEOTIDE SEQUENCE [LARGE SCALE GENOMIC DNA]</scope>
    <source>
        <strain evidence="18 19">DSM 27710</strain>
    </source>
</reference>
<dbReference type="InterPro" id="IPR003594">
    <property type="entry name" value="HATPase_dom"/>
</dbReference>
<evidence type="ECO:0000259" key="16">
    <source>
        <dbReference type="PROSITE" id="PS50109"/>
    </source>
</evidence>
<keyword evidence="11" id="KW-0067">ATP-binding</keyword>
<dbReference type="InterPro" id="IPR004358">
    <property type="entry name" value="Sig_transdc_His_kin-like_C"/>
</dbReference>
<keyword evidence="5" id="KW-1003">Cell membrane</keyword>
<dbReference type="Gene3D" id="3.30.565.10">
    <property type="entry name" value="Histidine kinase-like ATPase, C-terminal domain"/>
    <property type="match status" value="1"/>
</dbReference>
<dbReference type="GO" id="GO:0005886">
    <property type="term" value="C:plasma membrane"/>
    <property type="evidence" value="ECO:0007669"/>
    <property type="project" value="UniProtKB-SubCell"/>
</dbReference>
<dbReference type="InterPro" id="IPR029016">
    <property type="entry name" value="GAF-like_dom_sf"/>
</dbReference>
<dbReference type="CDD" id="cd00075">
    <property type="entry name" value="HATPase"/>
    <property type="match status" value="1"/>
</dbReference>
<dbReference type="CDD" id="cd00082">
    <property type="entry name" value="HisKA"/>
    <property type="match status" value="1"/>
</dbReference>
<dbReference type="SUPFAM" id="SSF55874">
    <property type="entry name" value="ATPase domain of HSP90 chaperone/DNA topoisomerase II/histidine kinase"/>
    <property type="match status" value="1"/>
</dbReference>
<dbReference type="Gene3D" id="3.30.450.20">
    <property type="entry name" value="PAS domain"/>
    <property type="match status" value="1"/>
</dbReference>
<evidence type="ECO:0000256" key="1">
    <source>
        <dbReference type="ARBA" id="ARBA00000085"/>
    </source>
</evidence>
<keyword evidence="10" id="KW-0418">Kinase</keyword>
<organism evidence="18 19">
    <name type="scientific">Vulgatibacter incomptus</name>
    <dbReference type="NCBI Taxonomy" id="1391653"/>
    <lineage>
        <taxon>Bacteria</taxon>
        <taxon>Pseudomonadati</taxon>
        <taxon>Myxococcota</taxon>
        <taxon>Myxococcia</taxon>
        <taxon>Myxococcales</taxon>
        <taxon>Cystobacterineae</taxon>
        <taxon>Vulgatibacteraceae</taxon>
        <taxon>Vulgatibacter</taxon>
    </lineage>
</organism>
<feature type="domain" description="PAC" evidence="17">
    <location>
        <begin position="298"/>
        <end position="351"/>
    </location>
</feature>
<dbReference type="SUPFAM" id="SSF47384">
    <property type="entry name" value="Homodimeric domain of signal transducing histidine kinase"/>
    <property type="match status" value="1"/>
</dbReference>
<evidence type="ECO:0000256" key="11">
    <source>
        <dbReference type="ARBA" id="ARBA00022840"/>
    </source>
</evidence>
<dbReference type="GO" id="GO:0030295">
    <property type="term" value="F:protein kinase activator activity"/>
    <property type="evidence" value="ECO:0007669"/>
    <property type="project" value="TreeGrafter"/>
</dbReference>
<dbReference type="AlphaFoldDB" id="A0A0K1PHB3"/>
<comment type="subcellular location">
    <subcellularLocation>
        <location evidence="3">Cell membrane</location>
    </subcellularLocation>
    <subcellularLocation>
        <location evidence="2">Membrane</location>
        <topology evidence="2">Multi-pass membrane protein</topology>
    </subcellularLocation>
</comment>
<dbReference type="GO" id="GO:0000156">
    <property type="term" value="F:phosphorelay response regulator activity"/>
    <property type="evidence" value="ECO:0007669"/>
    <property type="project" value="TreeGrafter"/>
</dbReference>
<dbReference type="Pfam" id="PF13426">
    <property type="entry name" value="PAS_9"/>
    <property type="match status" value="1"/>
</dbReference>
<dbReference type="SMART" id="SM00091">
    <property type="entry name" value="PAS"/>
    <property type="match status" value="1"/>
</dbReference>
<dbReference type="InterPro" id="IPR036097">
    <property type="entry name" value="HisK_dim/P_sf"/>
</dbReference>
<feature type="domain" description="Histidine kinase" evidence="16">
    <location>
        <begin position="355"/>
        <end position="571"/>
    </location>
</feature>
<dbReference type="Pfam" id="PF00512">
    <property type="entry name" value="HisKA"/>
    <property type="match status" value="1"/>
</dbReference>
<dbReference type="KEGG" id="vin:AKJ08_3297"/>
<keyword evidence="19" id="KW-1185">Reference proteome</keyword>